<protein>
    <recommendedName>
        <fullName evidence="16">LRRCT domain-containing protein</fullName>
    </recommendedName>
</protein>
<comment type="subcellular location">
    <subcellularLocation>
        <location evidence="1">Membrane</location>
        <topology evidence="1">Single-pass type I membrane protein</topology>
    </subcellularLocation>
</comment>
<evidence type="ECO:0000256" key="14">
    <source>
        <dbReference type="SAM" id="MobiDB-lite"/>
    </source>
</evidence>
<evidence type="ECO:0000256" key="7">
    <source>
        <dbReference type="ARBA" id="ARBA00022729"/>
    </source>
</evidence>
<keyword evidence="4" id="KW-0719">Serine esterase</keyword>
<feature type="active site" description="Charge relay system" evidence="13">
    <location>
        <position position="311"/>
    </location>
</feature>
<evidence type="ECO:0000256" key="13">
    <source>
        <dbReference type="PIRSR" id="PIRSR600997-1"/>
    </source>
</evidence>
<dbReference type="InterPro" id="IPR000483">
    <property type="entry name" value="Cys-rich_flank_reg_C"/>
</dbReference>
<proteinExistence type="inferred from homology"/>
<dbReference type="Pfam" id="PF00135">
    <property type="entry name" value="COesterase"/>
    <property type="match status" value="1"/>
</dbReference>
<dbReference type="FunFam" id="3.80.10.10:FF:000001">
    <property type="entry name" value="SLIT and NTRK-like family, member 1"/>
    <property type="match status" value="2"/>
</dbReference>
<accession>A0A6A4SHH2</accession>
<evidence type="ECO:0000256" key="15">
    <source>
        <dbReference type="SAM" id="Phobius"/>
    </source>
</evidence>
<evidence type="ECO:0000256" key="2">
    <source>
        <dbReference type="ARBA" id="ARBA00005964"/>
    </source>
</evidence>
<feature type="domain" description="LRRCT" evidence="16">
    <location>
        <begin position="1144"/>
        <end position="1194"/>
    </location>
</feature>
<dbReference type="GO" id="GO:0051965">
    <property type="term" value="P:positive regulation of synapse assembly"/>
    <property type="evidence" value="ECO:0007669"/>
    <property type="project" value="TreeGrafter"/>
</dbReference>
<dbReference type="InterPro" id="IPR003591">
    <property type="entry name" value="Leu-rich_rpt_typical-subtyp"/>
</dbReference>
<feature type="active site" description="Charge relay system" evidence="13">
    <location>
        <position position="199"/>
    </location>
</feature>
<keyword evidence="8" id="KW-0677">Repeat</keyword>
<evidence type="ECO:0000256" key="9">
    <source>
        <dbReference type="ARBA" id="ARBA00022801"/>
    </source>
</evidence>
<dbReference type="SUPFAM" id="SSF52058">
    <property type="entry name" value="L domain-like"/>
    <property type="match status" value="2"/>
</dbReference>
<dbReference type="Gene3D" id="3.80.10.10">
    <property type="entry name" value="Ribonuclease Inhibitor"/>
    <property type="match status" value="2"/>
</dbReference>
<dbReference type="GO" id="GO:0007409">
    <property type="term" value="P:axonogenesis"/>
    <property type="evidence" value="ECO:0007669"/>
    <property type="project" value="TreeGrafter"/>
</dbReference>
<dbReference type="GO" id="GO:0004104">
    <property type="term" value="F:cholinesterase activity"/>
    <property type="evidence" value="ECO:0007669"/>
    <property type="project" value="InterPro"/>
</dbReference>
<dbReference type="EMBL" id="VEVO01000015">
    <property type="protein sequence ID" value="KAF0030611.1"/>
    <property type="molecule type" value="Genomic_DNA"/>
</dbReference>
<dbReference type="InterPro" id="IPR032675">
    <property type="entry name" value="LRR_dom_sf"/>
</dbReference>
<dbReference type="PROSITE" id="PS00122">
    <property type="entry name" value="CARBOXYLESTERASE_B_1"/>
    <property type="match status" value="1"/>
</dbReference>
<dbReference type="PROSITE" id="PS51450">
    <property type="entry name" value="LRR"/>
    <property type="match status" value="1"/>
</dbReference>
<dbReference type="SMART" id="SM00369">
    <property type="entry name" value="LRR_TYP"/>
    <property type="match status" value="10"/>
</dbReference>
<evidence type="ECO:0000256" key="8">
    <source>
        <dbReference type="ARBA" id="ARBA00022737"/>
    </source>
</evidence>
<dbReference type="Pfam" id="PF13855">
    <property type="entry name" value="LRR_8"/>
    <property type="match status" value="2"/>
</dbReference>
<keyword evidence="9" id="KW-0378">Hydrolase</keyword>
<evidence type="ECO:0000256" key="6">
    <source>
        <dbReference type="ARBA" id="ARBA00022692"/>
    </source>
</evidence>
<dbReference type="PANTHER" id="PTHR45773">
    <property type="entry name" value="SLIT AND NTRK-LIKE PROTEIN 4-RELATED"/>
    <property type="match status" value="1"/>
</dbReference>
<evidence type="ECO:0000313" key="17">
    <source>
        <dbReference type="EMBL" id="KAF0030611.1"/>
    </source>
</evidence>
<feature type="active site" description="Acyl-ester intermediate" evidence="13">
    <location>
        <position position="72"/>
    </location>
</feature>
<keyword evidence="7" id="KW-0732">Signal</keyword>
<evidence type="ECO:0000256" key="11">
    <source>
        <dbReference type="ARBA" id="ARBA00023136"/>
    </source>
</evidence>
<feature type="region of interest" description="Disordered" evidence="14">
    <location>
        <begin position="912"/>
        <end position="937"/>
    </location>
</feature>
<dbReference type="InterPro" id="IPR029058">
    <property type="entry name" value="AB_hydrolase_fold"/>
</dbReference>
<keyword evidence="6 15" id="KW-0812">Transmembrane</keyword>
<evidence type="ECO:0000256" key="12">
    <source>
        <dbReference type="ARBA" id="ARBA00023157"/>
    </source>
</evidence>
<dbReference type="InterPro" id="IPR001611">
    <property type="entry name" value="Leu-rich_rpt"/>
</dbReference>
<dbReference type="FunFam" id="3.40.50.1820:FF:000029">
    <property type="entry name" value="Acetylcholinesterase"/>
    <property type="match status" value="1"/>
</dbReference>
<evidence type="ECO:0000256" key="3">
    <source>
        <dbReference type="ARBA" id="ARBA00010439"/>
    </source>
</evidence>
<organism evidence="17 18">
    <name type="scientific">Scophthalmus maximus</name>
    <name type="common">Turbot</name>
    <name type="synonym">Psetta maxima</name>
    <dbReference type="NCBI Taxonomy" id="52904"/>
    <lineage>
        <taxon>Eukaryota</taxon>
        <taxon>Metazoa</taxon>
        <taxon>Chordata</taxon>
        <taxon>Craniata</taxon>
        <taxon>Vertebrata</taxon>
        <taxon>Euteleostomi</taxon>
        <taxon>Actinopterygii</taxon>
        <taxon>Neopterygii</taxon>
        <taxon>Teleostei</taxon>
        <taxon>Neoteleostei</taxon>
        <taxon>Acanthomorphata</taxon>
        <taxon>Carangaria</taxon>
        <taxon>Pleuronectiformes</taxon>
        <taxon>Pleuronectoidei</taxon>
        <taxon>Scophthalmidae</taxon>
        <taxon>Scophthalmus</taxon>
    </lineage>
</organism>
<dbReference type="InterPro" id="IPR019826">
    <property type="entry name" value="Carboxylesterase_B_AS"/>
</dbReference>
<dbReference type="PRINTS" id="PR00878">
    <property type="entry name" value="CHOLNESTRASE"/>
</dbReference>
<reference evidence="17 18" key="1">
    <citation type="submission" date="2019-06" db="EMBL/GenBank/DDBJ databases">
        <title>Draft genomes of female and male turbot (Scophthalmus maximus).</title>
        <authorList>
            <person name="Xu H."/>
            <person name="Xu X.-W."/>
            <person name="Shao C."/>
            <person name="Chen S."/>
        </authorList>
    </citation>
    <scope>NUCLEOTIDE SEQUENCE [LARGE SCALE GENOMIC DNA]</scope>
    <source>
        <strain evidence="17">Ysfricsl-2016a</strain>
        <tissue evidence="17">Blood</tissue>
    </source>
</reference>
<evidence type="ECO:0000259" key="16">
    <source>
        <dbReference type="SMART" id="SM00082"/>
    </source>
</evidence>
<feature type="region of interest" description="Disordered" evidence="14">
    <location>
        <begin position="543"/>
        <end position="576"/>
    </location>
</feature>
<keyword evidence="12" id="KW-1015">Disulfide bond</keyword>
<evidence type="ECO:0000256" key="1">
    <source>
        <dbReference type="ARBA" id="ARBA00004479"/>
    </source>
</evidence>
<feature type="domain" description="LRRCT" evidence="16">
    <location>
        <begin position="816"/>
        <end position="866"/>
    </location>
</feature>
<comment type="similarity">
    <text evidence="2">Belongs to the type-B carboxylesterase/lipase family.</text>
</comment>
<name>A0A6A4SHH2_SCOMX</name>
<comment type="similarity">
    <text evidence="3">Belongs to the SLITRK family.</text>
</comment>
<feature type="region of interest" description="Disordered" evidence="14">
    <location>
        <begin position="1201"/>
        <end position="1220"/>
    </location>
</feature>
<dbReference type="GO" id="GO:0098982">
    <property type="term" value="C:GABA-ergic synapse"/>
    <property type="evidence" value="ECO:0007669"/>
    <property type="project" value="TreeGrafter"/>
</dbReference>
<comment type="caution">
    <text evidence="17">The sequence shown here is derived from an EMBL/GenBank/DDBJ whole genome shotgun (WGS) entry which is preliminary data.</text>
</comment>
<evidence type="ECO:0000256" key="4">
    <source>
        <dbReference type="ARBA" id="ARBA00022487"/>
    </source>
</evidence>
<gene>
    <name evidence="17" type="ORF">F2P81_017342</name>
</gene>
<dbReference type="SMART" id="SM00082">
    <property type="entry name" value="LRRCT"/>
    <property type="match status" value="2"/>
</dbReference>
<dbReference type="InterPro" id="IPR000997">
    <property type="entry name" value="Cholinesterase"/>
</dbReference>
<keyword evidence="10 15" id="KW-1133">Transmembrane helix</keyword>
<dbReference type="PANTHER" id="PTHR45773:SF6">
    <property type="entry name" value="SLIT AND NTRK-LIKE PROTEIN 3"/>
    <property type="match status" value="1"/>
</dbReference>
<sequence length="1501" mass="168116">MYNGHFLSKSEGVVVVSMNYRLGALGFLSLPDNENIRGNAGLLDQRLALQWVANNIAAFGGDPSKVTLFGESAGSASVGFHLLSPGSHGLFQRAVMESGSPNACWATTSQTESWNRALVLATSLGCPESNSAKLEACLQQADPGKIALQQHDVLTTPSLLGLPFAPVVDGDFLSDKPEVLLSTGNLPKKELLLGVNKDEGTIFIINVPGINITGQSLITRNEFLHGVTLTMEDASDVTRETAILQYTDWTDENNRMKNRDLLGSLVGDQLFVCPALEFAQRYSQHGGKTFLYLFDHRSSINPWPAWMGVMHGYEIEFVFGMPLNASLGYTKTEVNMTKKIMKHWANFARTGDPGIDGVQWPAFTPQQQEYVTLNTNPPEPKTMMRAQECQLWNKLIPRVQRVSDWTREVHCCLTSVKNNIASGLCKRIHVEKHPNDSLCEQMFRMLLLTTQIQEASPSVRRYLVYKPGTAWFCPLTYAINWVQLITSHLTSSLPPVAAQTAHPAGSAARLPGTELEISKLGIKNETSGIPSLEQIALLCVSGPRRPPHPRPPRSIHPSSVPHSSDARQRNGPEPGIGRAVKWLSPWSRDFIPLVSARMLWVTLLSTIALGWTTPIPLLEDSEEIDEPCFEPCYCEVKEGIFHVHCDSKGFTNVSQISQIWSRPFKLNLQRNSMRKLYFNSFLHLNNAISINLGNNALQDIHAGAFNGLGILKRLFLHENKLEVFRNDTFLGLESLEYLQADYNVIKRIESGAFRHLHKLRVLILNDNLIPVLPNYLFRSVSLTHLDLRGNRLKTLPYKGTLEYVGRSLMEIQLEENPWNCVCEIVQLKTWLERIPYTALVGEITCEYPFHLHGKDLREIKRSELCPLLSDAEIEAKLGIPRVPFSNENTWPTKPSSMLSSFHNTASSVEYKERVVKPTKRPRPTKNPPTPHSIYPGINQPPVAGYQTRPPIPIICPAGCICNLHINDLGLTVNCKEKGFHNISELLPRPLNAKKLYLSGNLIQKIYRSDFWNFSSLDLLHLGNNRISYVQEGAFINLPNLKSLYLNGNDIERLTPGMFRGLQMLSYLYFEYNVIREIQPNSFSLIPNLQLAFLNDNLLRSLPTDAFAGTNLARLNLRNNYFLSLPVRGVLEHLTSIVQIDLHQNPWDCSCDIIPLKQWMEKLSSVIVVGDVLCKTPEFAFGKDLRSLEVEVICPELKYSSGPSPALPGGDDLTTGSSEMEEADGRGAVPLSVLILSLLILFISAVFVAAGLFAFVLRRRKKLPFRKRSEVDLTGIQMQCRIFEDPPRQSCAGNTCTPEKPTPSMHTHAHTSHTHAHGHVYDYIPHPVTQMCNNPIYKPREGEIAEEDRAQFSDKKDNGNSSNTNYRTLLEKEREWTLAVSNSQLNTIVTVNHATADMAGFHENGGLCPTVIDSQRPTPTVGFVDCLYGTVPKLKDMHVAHAHPPGMQYPDLQQDARLKETLLFTAGKGCYPDPSQSDYLELRAKLQTKPDYLEVLEKSYRF</sequence>
<evidence type="ECO:0000256" key="10">
    <source>
        <dbReference type="ARBA" id="ARBA00022989"/>
    </source>
</evidence>
<dbReference type="SUPFAM" id="SSF53474">
    <property type="entry name" value="alpha/beta-Hydrolases"/>
    <property type="match status" value="1"/>
</dbReference>
<dbReference type="InterPro" id="IPR002018">
    <property type="entry name" value="CarbesteraseB"/>
</dbReference>
<dbReference type="Gene3D" id="3.40.50.1820">
    <property type="entry name" value="alpha/beta hydrolase"/>
    <property type="match status" value="1"/>
</dbReference>
<dbReference type="Proteomes" id="UP000438429">
    <property type="component" value="Unassembled WGS sequence"/>
</dbReference>
<evidence type="ECO:0000256" key="5">
    <source>
        <dbReference type="ARBA" id="ARBA00022614"/>
    </source>
</evidence>
<keyword evidence="5" id="KW-0433">Leucine-rich repeat</keyword>
<feature type="transmembrane region" description="Helical" evidence="15">
    <location>
        <begin position="1232"/>
        <end position="1256"/>
    </location>
</feature>
<keyword evidence="11 15" id="KW-0472">Membrane</keyword>
<dbReference type="GO" id="GO:0098839">
    <property type="term" value="C:postsynaptic density membrane"/>
    <property type="evidence" value="ECO:0007669"/>
    <property type="project" value="TreeGrafter"/>
</dbReference>
<evidence type="ECO:0000313" key="18">
    <source>
        <dbReference type="Proteomes" id="UP000438429"/>
    </source>
</evidence>